<dbReference type="PANTHER" id="PTHR37096:SF1">
    <property type="entry name" value="AAA+ ATPASE DOMAIN-CONTAINING PROTEIN"/>
    <property type="match status" value="1"/>
</dbReference>
<comment type="caution">
    <text evidence="2">The sequence shown here is derived from an EMBL/GenBank/DDBJ whole genome shotgun (WGS) entry which is preliminary data.</text>
</comment>
<dbReference type="SUPFAM" id="SSF52540">
    <property type="entry name" value="P-loop containing nucleoside triphosphate hydrolases"/>
    <property type="match status" value="1"/>
</dbReference>
<evidence type="ECO:0000313" key="2">
    <source>
        <dbReference type="EMBL" id="KAJ8314968.1"/>
    </source>
</evidence>
<feature type="domain" description="ATPase" evidence="1">
    <location>
        <begin position="13"/>
        <end position="131"/>
    </location>
</feature>
<protein>
    <recommendedName>
        <fullName evidence="1">ATPase domain-containing protein</fullName>
    </recommendedName>
</protein>
<proteinExistence type="predicted"/>
<dbReference type="EMBL" id="JARBDR010000337">
    <property type="protein sequence ID" value="KAJ8314968.1"/>
    <property type="molecule type" value="Genomic_DNA"/>
</dbReference>
<dbReference type="PANTHER" id="PTHR37096">
    <property type="entry name" value="YALI0E33429P"/>
    <property type="match status" value="1"/>
</dbReference>
<evidence type="ECO:0000259" key="1">
    <source>
        <dbReference type="Pfam" id="PF01637"/>
    </source>
</evidence>
<dbReference type="Gene3D" id="3.40.50.300">
    <property type="entry name" value="P-loop containing nucleotide triphosphate hydrolases"/>
    <property type="match status" value="1"/>
</dbReference>
<accession>A0ABQ9FGZ8</accession>
<dbReference type="InterPro" id="IPR051667">
    <property type="entry name" value="Archaeal_ATPase_domain"/>
</dbReference>
<dbReference type="Proteomes" id="UP001217089">
    <property type="component" value="Unassembled WGS sequence"/>
</dbReference>
<keyword evidence="3" id="KW-1185">Reference proteome</keyword>
<dbReference type="InterPro" id="IPR027417">
    <property type="entry name" value="P-loop_NTPase"/>
</dbReference>
<evidence type="ECO:0000313" key="3">
    <source>
        <dbReference type="Proteomes" id="UP001217089"/>
    </source>
</evidence>
<dbReference type="Pfam" id="PF01637">
    <property type="entry name" value="ATPase_2"/>
    <property type="match status" value="1"/>
</dbReference>
<name>A0ABQ9FGZ8_TEGGR</name>
<sequence>MKLTGLVVMEHRFIGRNRELEQLRQLWNGNQHKIFGLYGHKSVGKTRLLKKFISELKEKNQDLKVLEFDFHEIKTYKRFLKLFSKSFQIEWDQNDSEKDENEITDDIYELVDKVLEEIKKNYSESKACVFVLNNLENAMPKANRDGTDPDVLDKSLWDNIWEDIFKKLIPNSYLYIDSTRHAKFARYGNAAELIDVEPLEDDDALEASQRSCW</sequence>
<gene>
    <name evidence="2" type="ORF">KUTeg_007118</name>
</gene>
<reference evidence="2 3" key="1">
    <citation type="submission" date="2022-12" db="EMBL/GenBank/DDBJ databases">
        <title>Chromosome-level genome of Tegillarca granosa.</title>
        <authorList>
            <person name="Kim J."/>
        </authorList>
    </citation>
    <scope>NUCLEOTIDE SEQUENCE [LARGE SCALE GENOMIC DNA]</scope>
    <source>
        <strain evidence="2">Teg-2019</strain>
        <tissue evidence="2">Adductor muscle</tissue>
    </source>
</reference>
<dbReference type="InterPro" id="IPR011579">
    <property type="entry name" value="ATPase_dom"/>
</dbReference>
<organism evidence="2 3">
    <name type="scientific">Tegillarca granosa</name>
    <name type="common">Malaysian cockle</name>
    <name type="synonym">Anadara granosa</name>
    <dbReference type="NCBI Taxonomy" id="220873"/>
    <lineage>
        <taxon>Eukaryota</taxon>
        <taxon>Metazoa</taxon>
        <taxon>Spiralia</taxon>
        <taxon>Lophotrochozoa</taxon>
        <taxon>Mollusca</taxon>
        <taxon>Bivalvia</taxon>
        <taxon>Autobranchia</taxon>
        <taxon>Pteriomorphia</taxon>
        <taxon>Arcoida</taxon>
        <taxon>Arcoidea</taxon>
        <taxon>Arcidae</taxon>
        <taxon>Tegillarca</taxon>
    </lineage>
</organism>